<evidence type="ECO:0000256" key="1">
    <source>
        <dbReference type="SAM" id="Phobius"/>
    </source>
</evidence>
<organism evidence="2 3">
    <name type="scientific">Salipiger marinus</name>
    <dbReference type="NCBI Taxonomy" id="555512"/>
    <lineage>
        <taxon>Bacteria</taxon>
        <taxon>Pseudomonadati</taxon>
        <taxon>Pseudomonadota</taxon>
        <taxon>Alphaproteobacteria</taxon>
        <taxon>Rhodobacterales</taxon>
        <taxon>Roseobacteraceae</taxon>
        <taxon>Salipiger</taxon>
    </lineage>
</organism>
<keyword evidence="1" id="KW-1133">Transmembrane helix</keyword>
<dbReference type="Proteomes" id="UP000199093">
    <property type="component" value="Unassembled WGS sequence"/>
</dbReference>
<name>A0A1G8N5Q4_9RHOB</name>
<evidence type="ECO:0000313" key="2">
    <source>
        <dbReference type="EMBL" id="SDI75534.1"/>
    </source>
</evidence>
<keyword evidence="3" id="KW-1185">Reference proteome</keyword>
<keyword evidence="1" id="KW-0472">Membrane</keyword>
<protein>
    <submittedName>
        <fullName evidence="2">Uncharacterized protein</fullName>
    </submittedName>
</protein>
<sequence length="57" mass="5804">MPVTTFVALIIAVLASAGLTVWAFVAWGAGKVIPLLLALALLGRWALSSAPADDGRA</sequence>
<keyword evidence="1" id="KW-0812">Transmembrane</keyword>
<evidence type="ECO:0000313" key="3">
    <source>
        <dbReference type="Proteomes" id="UP000199093"/>
    </source>
</evidence>
<dbReference type="AlphaFoldDB" id="A0A1G8N5Q4"/>
<proteinExistence type="predicted"/>
<feature type="transmembrane region" description="Helical" evidence="1">
    <location>
        <begin position="6"/>
        <end position="25"/>
    </location>
</feature>
<reference evidence="2 3" key="1">
    <citation type="submission" date="2016-10" db="EMBL/GenBank/DDBJ databases">
        <authorList>
            <person name="de Groot N.N."/>
        </authorList>
    </citation>
    <scope>NUCLEOTIDE SEQUENCE [LARGE SCALE GENOMIC DNA]</scope>
    <source>
        <strain evidence="2 3">DSM 26424</strain>
    </source>
</reference>
<gene>
    <name evidence="2" type="ORF">SAMN04487993_1009171</name>
</gene>
<accession>A0A1G8N5Q4</accession>
<dbReference type="EMBL" id="FNEJ01000009">
    <property type="protein sequence ID" value="SDI75534.1"/>
    <property type="molecule type" value="Genomic_DNA"/>
</dbReference>
<dbReference type="RefSeq" id="WP_165616814.1">
    <property type="nucleotide sequence ID" value="NZ_FNEJ01000009.1"/>
</dbReference>